<dbReference type="Pfam" id="PF00069">
    <property type="entry name" value="Pkinase"/>
    <property type="match status" value="1"/>
</dbReference>
<dbReference type="InterPro" id="IPR000719">
    <property type="entry name" value="Prot_kinase_dom"/>
</dbReference>
<evidence type="ECO:0000256" key="3">
    <source>
        <dbReference type="ARBA" id="ARBA00022536"/>
    </source>
</evidence>
<evidence type="ECO:0000256" key="16">
    <source>
        <dbReference type="ARBA" id="ARBA00047899"/>
    </source>
</evidence>
<comment type="catalytic activity">
    <reaction evidence="16 18">
        <text>L-threonyl-[protein] + ATP = O-phospho-L-threonyl-[protein] + ADP + H(+)</text>
        <dbReference type="Rhea" id="RHEA:46608"/>
        <dbReference type="Rhea" id="RHEA-COMP:11060"/>
        <dbReference type="Rhea" id="RHEA-COMP:11605"/>
        <dbReference type="ChEBI" id="CHEBI:15378"/>
        <dbReference type="ChEBI" id="CHEBI:30013"/>
        <dbReference type="ChEBI" id="CHEBI:30616"/>
        <dbReference type="ChEBI" id="CHEBI:61977"/>
        <dbReference type="ChEBI" id="CHEBI:456216"/>
        <dbReference type="EC" id="2.7.11.1"/>
    </reaction>
</comment>
<dbReference type="EC" id="2.7.11.1" evidence="18"/>
<feature type="domain" description="Protein kinase" evidence="23">
    <location>
        <begin position="529"/>
        <end position="824"/>
    </location>
</feature>
<dbReference type="GO" id="GO:0004674">
    <property type="term" value="F:protein serine/threonine kinase activity"/>
    <property type="evidence" value="ECO:0007669"/>
    <property type="project" value="UniProtKB-KW"/>
</dbReference>
<evidence type="ECO:0000256" key="14">
    <source>
        <dbReference type="ARBA" id="ARBA00023170"/>
    </source>
</evidence>
<dbReference type="PROSITE" id="PS50927">
    <property type="entry name" value="BULB_LECTIN"/>
    <property type="match status" value="1"/>
</dbReference>
<dbReference type="Gene3D" id="1.10.510.10">
    <property type="entry name" value="Transferase(Phosphotransferase) domain 1"/>
    <property type="match status" value="1"/>
</dbReference>
<evidence type="ECO:0000259" key="24">
    <source>
        <dbReference type="PROSITE" id="PS50927"/>
    </source>
</evidence>
<evidence type="ECO:0000256" key="2">
    <source>
        <dbReference type="ARBA" id="ARBA00022527"/>
    </source>
</evidence>
<feature type="chain" id="PRO_5002651050" description="Receptor-like serine/threonine-protein kinase" evidence="22">
    <location>
        <begin position="21"/>
        <end position="854"/>
    </location>
</feature>
<dbReference type="Gramene" id="BGIOSGA035369-TA">
    <property type="protein sequence ID" value="BGIOSGA035369-PA"/>
    <property type="gene ID" value="BGIOSGA035369"/>
</dbReference>
<dbReference type="PROSITE" id="PS00107">
    <property type="entry name" value="PROTEIN_KINASE_ATP"/>
    <property type="match status" value="1"/>
</dbReference>
<feature type="transmembrane region" description="Helical" evidence="21">
    <location>
        <begin position="471"/>
        <end position="496"/>
    </location>
</feature>
<evidence type="ECO:0000256" key="20">
    <source>
        <dbReference type="SAM" id="MobiDB-lite"/>
    </source>
</evidence>
<dbReference type="SUPFAM" id="SSF56112">
    <property type="entry name" value="Protein kinase-like (PK-like)"/>
    <property type="match status" value="1"/>
</dbReference>
<keyword evidence="26" id="KW-1185">Reference proteome</keyword>
<dbReference type="PIRSF" id="PIRSF000641">
    <property type="entry name" value="SRK"/>
    <property type="match status" value="1"/>
</dbReference>
<dbReference type="GO" id="GO:0005524">
    <property type="term" value="F:ATP binding"/>
    <property type="evidence" value="ECO:0007669"/>
    <property type="project" value="UniProtKB-UniRule"/>
</dbReference>
<gene>
    <name evidence="25" type="ORF">OsI_36325</name>
</gene>
<dbReference type="Gene3D" id="3.30.200.20">
    <property type="entry name" value="Phosphorylase Kinase, domain 1"/>
    <property type="match status" value="1"/>
</dbReference>
<dbReference type="Pfam" id="PF01453">
    <property type="entry name" value="B_lectin"/>
    <property type="match status" value="1"/>
</dbReference>
<evidence type="ECO:0000313" key="25">
    <source>
        <dbReference type="EMBL" id="EAY81143.1"/>
    </source>
</evidence>
<evidence type="ECO:0000256" key="1">
    <source>
        <dbReference type="ARBA" id="ARBA00004479"/>
    </source>
</evidence>
<proteinExistence type="inferred from homology"/>
<feature type="signal peptide" evidence="22">
    <location>
        <begin position="1"/>
        <end position="20"/>
    </location>
</feature>
<accession>A2ZEV9</accession>
<evidence type="ECO:0000259" key="23">
    <source>
        <dbReference type="PROSITE" id="PS50011"/>
    </source>
</evidence>
<evidence type="ECO:0000313" key="26">
    <source>
        <dbReference type="Proteomes" id="UP000007015"/>
    </source>
</evidence>
<dbReference type="PANTHER" id="PTHR47976">
    <property type="entry name" value="G-TYPE LECTIN S-RECEPTOR-LIKE SERINE/THREONINE-PROTEIN KINASE SD2-5"/>
    <property type="match status" value="1"/>
</dbReference>
<dbReference type="STRING" id="39946.A2ZEV9"/>
<dbReference type="HOGENOM" id="CLU_000288_116_2_1"/>
<dbReference type="GO" id="GO:0016020">
    <property type="term" value="C:membrane"/>
    <property type="evidence" value="ECO:0007669"/>
    <property type="project" value="UniProtKB-SubCell"/>
</dbReference>
<evidence type="ECO:0000256" key="10">
    <source>
        <dbReference type="ARBA" id="ARBA00022840"/>
    </source>
</evidence>
<dbReference type="InterPro" id="IPR036426">
    <property type="entry name" value="Bulb-type_lectin_dom_sf"/>
</dbReference>
<keyword evidence="8 18" id="KW-0547">Nucleotide-binding</keyword>
<keyword evidence="3" id="KW-0245">EGF-like domain</keyword>
<keyword evidence="14" id="KW-0675">Receptor</keyword>
<keyword evidence="11 21" id="KW-1133">Transmembrane helix</keyword>
<name>A2ZEV9_ORYSI</name>
<dbReference type="PANTHER" id="PTHR47976:SF10">
    <property type="entry name" value="RECEPTOR-LIKE SERINE_THREONINE-PROTEIN KINASE"/>
    <property type="match status" value="1"/>
</dbReference>
<keyword evidence="10 18" id="KW-0067">ATP-binding</keyword>
<evidence type="ECO:0000256" key="6">
    <source>
        <dbReference type="ARBA" id="ARBA00022729"/>
    </source>
</evidence>
<dbReference type="OMA" id="QFILATW"/>
<dbReference type="InterPro" id="IPR008271">
    <property type="entry name" value="Ser/Thr_kinase_AS"/>
</dbReference>
<dbReference type="EMBL" id="CM000136">
    <property type="protein sequence ID" value="EAY81143.1"/>
    <property type="molecule type" value="Genomic_DNA"/>
</dbReference>
<dbReference type="InterPro" id="IPR011009">
    <property type="entry name" value="Kinase-like_dom_sf"/>
</dbReference>
<dbReference type="Proteomes" id="UP000007015">
    <property type="component" value="Chromosome 11"/>
</dbReference>
<feature type="domain" description="Bulb-type lectin" evidence="24">
    <location>
        <begin position="32"/>
        <end position="171"/>
    </location>
</feature>
<comment type="similarity">
    <text evidence="18">Belongs to the protein kinase superfamily. Ser/Thr protein kinase family.</text>
</comment>
<dbReference type="AlphaFoldDB" id="A2ZEV9"/>
<protein>
    <recommendedName>
        <fullName evidence="18">Receptor-like serine/threonine-protein kinase</fullName>
        <ecNumber evidence="18">2.7.11.1</ecNumber>
    </recommendedName>
</protein>
<dbReference type="SUPFAM" id="SSF51110">
    <property type="entry name" value="alpha-D-mannose-specific plant lectins"/>
    <property type="match status" value="2"/>
</dbReference>
<evidence type="ECO:0000256" key="9">
    <source>
        <dbReference type="ARBA" id="ARBA00022777"/>
    </source>
</evidence>
<keyword evidence="2 18" id="KW-0723">Serine/threonine-protein kinase</keyword>
<feature type="region of interest" description="Disordered" evidence="20">
    <location>
        <begin position="834"/>
        <end position="854"/>
    </location>
</feature>
<dbReference type="PROSITE" id="PS50011">
    <property type="entry name" value="PROTEIN_KINASE_DOM"/>
    <property type="match status" value="1"/>
</dbReference>
<evidence type="ECO:0000256" key="12">
    <source>
        <dbReference type="ARBA" id="ARBA00023136"/>
    </source>
</evidence>
<keyword evidence="5 21" id="KW-0812">Transmembrane</keyword>
<dbReference type="GO" id="GO:0106310">
    <property type="term" value="F:protein serine kinase activity"/>
    <property type="evidence" value="ECO:0007669"/>
    <property type="project" value="RHEA"/>
</dbReference>
<dbReference type="InterPro" id="IPR024171">
    <property type="entry name" value="SRK-like_kinase"/>
</dbReference>
<feature type="binding site" evidence="19">
    <location>
        <position position="560"/>
    </location>
    <ligand>
        <name>ATP</name>
        <dbReference type="ChEBI" id="CHEBI:30616"/>
    </ligand>
</feature>
<dbReference type="PROSITE" id="PS00108">
    <property type="entry name" value="PROTEIN_KINASE_ST"/>
    <property type="match status" value="1"/>
</dbReference>
<dbReference type="FunFam" id="3.30.200.20:FF:000059">
    <property type="entry name" value="S-receptor-like serine/threonine-protein kinase"/>
    <property type="match status" value="1"/>
</dbReference>
<evidence type="ECO:0000256" key="4">
    <source>
        <dbReference type="ARBA" id="ARBA00022679"/>
    </source>
</evidence>
<evidence type="ECO:0000256" key="15">
    <source>
        <dbReference type="ARBA" id="ARBA00023180"/>
    </source>
</evidence>
<comment type="catalytic activity">
    <reaction evidence="17 18">
        <text>L-seryl-[protein] + ATP = O-phospho-L-seryl-[protein] + ADP + H(+)</text>
        <dbReference type="Rhea" id="RHEA:17989"/>
        <dbReference type="Rhea" id="RHEA-COMP:9863"/>
        <dbReference type="Rhea" id="RHEA-COMP:11604"/>
        <dbReference type="ChEBI" id="CHEBI:15378"/>
        <dbReference type="ChEBI" id="CHEBI:29999"/>
        <dbReference type="ChEBI" id="CHEBI:30616"/>
        <dbReference type="ChEBI" id="CHEBI:83421"/>
        <dbReference type="ChEBI" id="CHEBI:456216"/>
        <dbReference type="EC" id="2.7.11.1"/>
    </reaction>
</comment>
<keyword evidence="9 18" id="KW-0418">Kinase</keyword>
<reference evidence="25 26" key="1">
    <citation type="journal article" date="2005" name="PLoS Biol.">
        <title>The genomes of Oryza sativa: a history of duplications.</title>
        <authorList>
            <person name="Yu J."/>
            <person name="Wang J."/>
            <person name="Lin W."/>
            <person name="Li S."/>
            <person name="Li H."/>
            <person name="Zhou J."/>
            <person name="Ni P."/>
            <person name="Dong W."/>
            <person name="Hu S."/>
            <person name="Zeng C."/>
            <person name="Zhang J."/>
            <person name="Zhang Y."/>
            <person name="Li R."/>
            <person name="Xu Z."/>
            <person name="Li S."/>
            <person name="Li X."/>
            <person name="Zheng H."/>
            <person name="Cong L."/>
            <person name="Lin L."/>
            <person name="Yin J."/>
            <person name="Geng J."/>
            <person name="Li G."/>
            <person name="Shi J."/>
            <person name="Liu J."/>
            <person name="Lv H."/>
            <person name="Li J."/>
            <person name="Wang J."/>
            <person name="Deng Y."/>
            <person name="Ran L."/>
            <person name="Shi X."/>
            <person name="Wang X."/>
            <person name="Wu Q."/>
            <person name="Li C."/>
            <person name="Ren X."/>
            <person name="Wang J."/>
            <person name="Wang X."/>
            <person name="Li D."/>
            <person name="Liu D."/>
            <person name="Zhang X."/>
            <person name="Ji Z."/>
            <person name="Zhao W."/>
            <person name="Sun Y."/>
            <person name="Zhang Z."/>
            <person name="Bao J."/>
            <person name="Han Y."/>
            <person name="Dong L."/>
            <person name="Ji J."/>
            <person name="Chen P."/>
            <person name="Wu S."/>
            <person name="Liu J."/>
            <person name="Xiao Y."/>
            <person name="Bu D."/>
            <person name="Tan J."/>
            <person name="Yang L."/>
            <person name="Ye C."/>
            <person name="Zhang J."/>
            <person name="Xu J."/>
            <person name="Zhou Y."/>
            <person name="Yu Y."/>
            <person name="Zhang B."/>
            <person name="Zhuang S."/>
            <person name="Wei H."/>
            <person name="Liu B."/>
            <person name="Lei M."/>
            <person name="Yu H."/>
            <person name="Li Y."/>
            <person name="Xu H."/>
            <person name="Wei S."/>
            <person name="He X."/>
            <person name="Fang L."/>
            <person name="Zhang Z."/>
            <person name="Zhang Y."/>
            <person name="Huang X."/>
            <person name="Su Z."/>
            <person name="Tong W."/>
            <person name="Li J."/>
            <person name="Tong Z."/>
            <person name="Li S."/>
            <person name="Ye J."/>
            <person name="Wang L."/>
            <person name="Fang L."/>
            <person name="Lei T."/>
            <person name="Chen C."/>
            <person name="Chen H."/>
            <person name="Xu Z."/>
            <person name="Li H."/>
            <person name="Huang H."/>
            <person name="Zhang F."/>
            <person name="Xu H."/>
            <person name="Li N."/>
            <person name="Zhao C."/>
            <person name="Li S."/>
            <person name="Dong L."/>
            <person name="Huang Y."/>
            <person name="Li L."/>
            <person name="Xi Y."/>
            <person name="Qi Q."/>
            <person name="Li W."/>
            <person name="Zhang B."/>
            <person name="Hu W."/>
            <person name="Zhang Y."/>
            <person name="Tian X."/>
            <person name="Jiao Y."/>
            <person name="Liang X."/>
            <person name="Jin J."/>
            <person name="Gao L."/>
            <person name="Zheng W."/>
            <person name="Hao B."/>
            <person name="Liu S."/>
            <person name="Wang W."/>
            <person name="Yuan L."/>
            <person name="Cao M."/>
            <person name="McDermott J."/>
            <person name="Samudrala R."/>
            <person name="Wang J."/>
            <person name="Wong G.K."/>
            <person name="Yang H."/>
        </authorList>
    </citation>
    <scope>NUCLEOTIDE SEQUENCE [LARGE SCALE GENOMIC DNA]</scope>
    <source>
        <strain evidence="26">cv. 93-11</strain>
    </source>
</reference>
<evidence type="ECO:0000256" key="19">
    <source>
        <dbReference type="PROSITE-ProRule" id="PRU10141"/>
    </source>
</evidence>
<dbReference type="InterPro" id="IPR051343">
    <property type="entry name" value="G-type_lectin_kinases/EP1-like"/>
</dbReference>
<evidence type="ECO:0000256" key="13">
    <source>
        <dbReference type="ARBA" id="ARBA00023157"/>
    </source>
</evidence>
<evidence type="ECO:0000256" key="22">
    <source>
        <dbReference type="SAM" id="SignalP"/>
    </source>
</evidence>
<dbReference type="SMART" id="SM00220">
    <property type="entry name" value="S_TKc"/>
    <property type="match status" value="1"/>
</dbReference>
<evidence type="ECO:0000256" key="18">
    <source>
        <dbReference type="PIRNR" id="PIRNR000641"/>
    </source>
</evidence>
<keyword evidence="15" id="KW-0325">Glycoprotein</keyword>
<keyword evidence="7" id="KW-0430">Lectin</keyword>
<dbReference type="Gene3D" id="2.90.10.10">
    <property type="entry name" value="Bulb-type lectin domain"/>
    <property type="match status" value="2"/>
</dbReference>
<dbReference type="InterPro" id="IPR001480">
    <property type="entry name" value="Bulb-type_lectin_dom"/>
</dbReference>
<dbReference type="InterPro" id="IPR017441">
    <property type="entry name" value="Protein_kinase_ATP_BS"/>
</dbReference>
<comment type="subcellular location">
    <subcellularLocation>
        <location evidence="1">Membrane</location>
        <topology evidence="1">Single-pass type I membrane protein</topology>
    </subcellularLocation>
</comment>
<keyword evidence="12 21" id="KW-0472">Membrane</keyword>
<dbReference type="GO" id="GO:0051707">
    <property type="term" value="P:response to other organism"/>
    <property type="evidence" value="ECO:0007669"/>
    <property type="project" value="UniProtKB-ARBA"/>
</dbReference>
<evidence type="ECO:0000256" key="21">
    <source>
        <dbReference type="SAM" id="Phobius"/>
    </source>
</evidence>
<evidence type="ECO:0000256" key="5">
    <source>
        <dbReference type="ARBA" id="ARBA00022692"/>
    </source>
</evidence>
<keyword evidence="4 18" id="KW-0808">Transferase</keyword>
<dbReference type="GO" id="GO:0030246">
    <property type="term" value="F:carbohydrate binding"/>
    <property type="evidence" value="ECO:0007669"/>
    <property type="project" value="UniProtKB-KW"/>
</dbReference>
<organism evidence="25 26">
    <name type="scientific">Oryza sativa subsp. indica</name>
    <name type="common">Rice</name>
    <dbReference type="NCBI Taxonomy" id="39946"/>
    <lineage>
        <taxon>Eukaryota</taxon>
        <taxon>Viridiplantae</taxon>
        <taxon>Streptophyta</taxon>
        <taxon>Embryophyta</taxon>
        <taxon>Tracheophyta</taxon>
        <taxon>Spermatophyta</taxon>
        <taxon>Magnoliopsida</taxon>
        <taxon>Liliopsida</taxon>
        <taxon>Poales</taxon>
        <taxon>Poaceae</taxon>
        <taxon>BOP clade</taxon>
        <taxon>Oryzoideae</taxon>
        <taxon>Oryzeae</taxon>
        <taxon>Oryzinae</taxon>
        <taxon>Oryza</taxon>
        <taxon>Oryza sativa</taxon>
    </lineage>
</organism>
<evidence type="ECO:0000256" key="8">
    <source>
        <dbReference type="ARBA" id="ARBA00022741"/>
    </source>
</evidence>
<evidence type="ECO:0000256" key="7">
    <source>
        <dbReference type="ARBA" id="ARBA00022734"/>
    </source>
</evidence>
<sequence length="854" mass="90983">MALGWRSCFALCLAVALVHGACLPVAAALVGPTNLTAGASLTPPGYITSPSGDFAFGFLSLGSGNNPGKFILATWFVFGAGAGGSNASLPSPQSVVWFAKQSVSGDTAVGTAQSALSVTADGQLALADAAGRVLWRAPIARLARGSVLALRDSGSLRFLGDAGDVLWDSSWYPTDTLLPGQSLAMDGGRSQGKLYSKRADAEFTTGRFSMGIQTDGNVVLYVDLLAGNSPDNAYWQAYTNSPDGNTTVTFDEQGRLNYTLHNGTVQSLISSSTGAGGDYYRLARMDPDGIVRVYFSPKNAAGAGNASWTISGAFPSDGCNKRTSGLQGMCGPGSYCVETKDRLSCLCPSGYTYTDTQHKDSGCSPEFVPQTCEGGGGDNSDEFALVELPSTTWEASIYYKKFTSTNESQCRSYCLNDCYCAAALLIAGTDCVEMAALTNGRQANDVTTKALVKVRTRGSSGRRPPARARTAVPYIVATVCLAFLLLATIVAGGFLARNRLGKNRDRESQPLLTTSVRAFSSKELHQATNGFAKLLGKGSFGEVYKGSVRSPEAVRLVAVKRLISSNEYSEREFANEVQSVGQIHHRNLVRMIGYCNQGTERMLVFEFMPGGSLRGVLFGPPGRRRPPWRWRAEAALGIARGIEYLHEGCASPIIHCDIKPDNILIDGKNSPRITDFGIAKLLGDHTVHATVTDVRGTRGYIAPEWLRGDARVDTKADVYSFGVVLLEIITCRRCQEPLPPEDHLHGGSDDETVTLFGWAGQLVGAGRTELMLPGVDDDYGDGVAAAADMERVERFARVALWCVEANPVVRPTMHQVVQMLEGGVADADAVPPAPDPPGGCLHSSPLIPMANKVE</sequence>
<evidence type="ECO:0000256" key="17">
    <source>
        <dbReference type="ARBA" id="ARBA00048679"/>
    </source>
</evidence>
<keyword evidence="13" id="KW-1015">Disulfide bond</keyword>
<dbReference type="FunFam" id="1.10.510.10:FF:000384">
    <property type="entry name" value="G-type lectin S-receptor-like serine/threonine-protein kinase"/>
    <property type="match status" value="1"/>
</dbReference>
<evidence type="ECO:0000256" key="11">
    <source>
        <dbReference type="ARBA" id="ARBA00022989"/>
    </source>
</evidence>
<dbReference type="SMART" id="SM00108">
    <property type="entry name" value="B_lectin"/>
    <property type="match status" value="1"/>
</dbReference>
<keyword evidence="6 22" id="KW-0732">Signal</keyword>